<sequence length="61" mass="6005">MAVAPAAYSSSKSPGGMTPPTTIMMSGLPTCANASRSAGTSVRWPAASEDTPITCTSLSAA</sequence>
<protein>
    <submittedName>
        <fullName evidence="2">Uncharacterized protein</fullName>
    </submittedName>
</protein>
<dbReference type="EMBL" id="CFOH01000911">
    <property type="protein sequence ID" value="CFE73753.1"/>
    <property type="molecule type" value="Genomic_DNA"/>
</dbReference>
<feature type="region of interest" description="Disordered" evidence="1">
    <location>
        <begin position="42"/>
        <end position="61"/>
    </location>
</feature>
<accession>A0A654TSE9</accession>
<organism evidence="2 3">
    <name type="scientific">Mycobacterium tuberculosis</name>
    <dbReference type="NCBI Taxonomy" id="1773"/>
    <lineage>
        <taxon>Bacteria</taxon>
        <taxon>Bacillati</taxon>
        <taxon>Actinomycetota</taxon>
        <taxon>Actinomycetes</taxon>
        <taxon>Mycobacteriales</taxon>
        <taxon>Mycobacteriaceae</taxon>
        <taxon>Mycobacterium</taxon>
        <taxon>Mycobacterium tuberculosis complex</taxon>
    </lineage>
</organism>
<proteinExistence type="predicted"/>
<name>A0A654TSE9_MYCTX</name>
<reference evidence="2 3" key="1">
    <citation type="submission" date="2015-03" db="EMBL/GenBank/DDBJ databases">
        <authorList>
            <consortium name="Pathogen Informatics"/>
        </authorList>
    </citation>
    <scope>NUCLEOTIDE SEQUENCE [LARGE SCALE GENOMIC DNA]</scope>
    <source>
        <strain evidence="2 3">H09601792</strain>
    </source>
</reference>
<evidence type="ECO:0000313" key="3">
    <source>
        <dbReference type="Proteomes" id="UP000046947"/>
    </source>
</evidence>
<feature type="region of interest" description="Disordered" evidence="1">
    <location>
        <begin position="1"/>
        <end position="23"/>
    </location>
</feature>
<evidence type="ECO:0000313" key="2">
    <source>
        <dbReference type="EMBL" id="CFE73753.1"/>
    </source>
</evidence>
<feature type="compositionally biased region" description="Polar residues" evidence="1">
    <location>
        <begin position="51"/>
        <end position="61"/>
    </location>
</feature>
<dbReference type="AlphaFoldDB" id="A0A654TSE9"/>
<feature type="compositionally biased region" description="Polar residues" evidence="1">
    <location>
        <begin position="8"/>
        <end position="23"/>
    </location>
</feature>
<gene>
    <name evidence="2" type="ORF">ERS007688_03809</name>
</gene>
<dbReference type="Proteomes" id="UP000046947">
    <property type="component" value="Unassembled WGS sequence"/>
</dbReference>
<evidence type="ECO:0000256" key="1">
    <source>
        <dbReference type="SAM" id="MobiDB-lite"/>
    </source>
</evidence>